<reference evidence="6 7" key="1">
    <citation type="submission" date="2016-11" db="EMBL/GenBank/DDBJ databases">
        <authorList>
            <person name="Varghese N."/>
            <person name="Submissions S."/>
        </authorList>
    </citation>
    <scope>NUCLEOTIDE SEQUENCE [LARGE SCALE GENOMIC DNA]</scope>
    <source>
        <strain evidence="6 7">CGMCC 1.12174</strain>
        <strain evidence="5 8">DSM 26351</strain>
    </source>
</reference>
<dbReference type="InterPro" id="IPR032687">
    <property type="entry name" value="AraC-type_N"/>
</dbReference>
<evidence type="ECO:0000313" key="8">
    <source>
        <dbReference type="Proteomes" id="UP000198940"/>
    </source>
</evidence>
<evidence type="ECO:0000313" key="5">
    <source>
        <dbReference type="EMBL" id="SFC56260.1"/>
    </source>
</evidence>
<dbReference type="GO" id="GO:0003700">
    <property type="term" value="F:DNA-binding transcription factor activity"/>
    <property type="evidence" value="ECO:0007669"/>
    <property type="project" value="InterPro"/>
</dbReference>
<dbReference type="EMBL" id="FRAT01000004">
    <property type="protein sequence ID" value="SHK68541.1"/>
    <property type="molecule type" value="Genomic_DNA"/>
</dbReference>
<comment type="caution">
    <text evidence="6">The sequence shown here is derived from an EMBL/GenBank/DDBJ whole genome shotgun (WGS) entry which is preliminary data.</text>
</comment>
<dbReference type="InterPro" id="IPR020449">
    <property type="entry name" value="Tscrpt_reg_AraC-type_HTH"/>
</dbReference>
<dbReference type="Pfam" id="PF12833">
    <property type="entry name" value="HTH_18"/>
    <property type="match status" value="1"/>
</dbReference>
<name>A0A1M6UH98_9FLAO</name>
<evidence type="ECO:0000259" key="4">
    <source>
        <dbReference type="PROSITE" id="PS01124"/>
    </source>
</evidence>
<dbReference type="SMART" id="SM00342">
    <property type="entry name" value="HTH_ARAC"/>
    <property type="match status" value="1"/>
</dbReference>
<dbReference type="SUPFAM" id="SSF46689">
    <property type="entry name" value="Homeodomain-like"/>
    <property type="match status" value="1"/>
</dbReference>
<dbReference type="PRINTS" id="PR00032">
    <property type="entry name" value="HTHARAC"/>
</dbReference>
<dbReference type="RefSeq" id="WP_072878739.1">
    <property type="nucleotide sequence ID" value="NZ_FOKU01000013.1"/>
</dbReference>
<sequence>MDLRTQFISTLKAYCSLRDLALEEPFLSKLTNDHYVPTMKEWDILWKEIEHGSGDELFGLHLGESMQLTALGIVGHIISTSNTVGEALMIGASMVSLVAEGFHIGSEVVGDTIKVELGSSGEMAAQYPYYHKHMQDFLGALLIHELDGLIVDKVCPLCISMPFAESTLDEYCRVLRCGEHQYAESISFMVDVQLLGIPVITSNYRMQQYLLALLREKPGVGRLGEEPLKNRVAAYIMNNSYLRILSIDDVAANFNLSSRSMQRKLKDEGSSFKEIVDNVRKELAMEYLKDKNNQVKDVAYSLGYNESSAFVRAFKRWTGTTPSLYFS</sequence>
<keyword evidence="1" id="KW-0805">Transcription regulation</keyword>
<evidence type="ECO:0000313" key="6">
    <source>
        <dbReference type="EMBL" id="SHK68541.1"/>
    </source>
</evidence>
<dbReference type="PANTHER" id="PTHR47894:SF1">
    <property type="entry name" value="HTH-TYPE TRANSCRIPTIONAL REGULATOR VQSM"/>
    <property type="match status" value="1"/>
</dbReference>
<protein>
    <submittedName>
        <fullName evidence="6">AraC-type DNA-binding protein</fullName>
    </submittedName>
</protein>
<dbReference type="Gene3D" id="1.10.10.60">
    <property type="entry name" value="Homeodomain-like"/>
    <property type="match status" value="1"/>
</dbReference>
<organism evidence="6 7">
    <name type="scientific">Flagellimonas taeanensis</name>
    <dbReference type="NCBI Taxonomy" id="1005926"/>
    <lineage>
        <taxon>Bacteria</taxon>
        <taxon>Pseudomonadati</taxon>
        <taxon>Bacteroidota</taxon>
        <taxon>Flavobacteriia</taxon>
        <taxon>Flavobacteriales</taxon>
        <taxon>Flavobacteriaceae</taxon>
        <taxon>Flagellimonas</taxon>
    </lineage>
</organism>
<keyword evidence="3" id="KW-0804">Transcription</keyword>
<dbReference type="AlphaFoldDB" id="A0A1M6UH98"/>
<feature type="domain" description="HTH araC/xylS-type" evidence="4">
    <location>
        <begin position="230"/>
        <end position="327"/>
    </location>
</feature>
<dbReference type="Proteomes" id="UP000184031">
    <property type="component" value="Unassembled WGS sequence"/>
</dbReference>
<dbReference type="Proteomes" id="UP000198940">
    <property type="component" value="Unassembled WGS sequence"/>
</dbReference>
<dbReference type="Pfam" id="PF12625">
    <property type="entry name" value="Arabinose_bd"/>
    <property type="match status" value="1"/>
</dbReference>
<dbReference type="PROSITE" id="PS01124">
    <property type="entry name" value="HTH_ARAC_FAMILY_2"/>
    <property type="match status" value="1"/>
</dbReference>
<keyword evidence="8" id="KW-1185">Reference proteome</keyword>
<evidence type="ECO:0000256" key="3">
    <source>
        <dbReference type="ARBA" id="ARBA00023163"/>
    </source>
</evidence>
<dbReference type="PANTHER" id="PTHR47894">
    <property type="entry name" value="HTH-TYPE TRANSCRIPTIONAL REGULATOR GADX"/>
    <property type="match status" value="1"/>
</dbReference>
<dbReference type="STRING" id="1055723.SAMN05216293_1613"/>
<gene>
    <name evidence="5" type="ORF">SAMN04487891_113152</name>
    <name evidence="6" type="ORF">SAMN05216293_1613</name>
</gene>
<evidence type="ECO:0000256" key="2">
    <source>
        <dbReference type="ARBA" id="ARBA00023125"/>
    </source>
</evidence>
<evidence type="ECO:0000313" key="7">
    <source>
        <dbReference type="Proteomes" id="UP000184031"/>
    </source>
</evidence>
<dbReference type="InterPro" id="IPR009057">
    <property type="entry name" value="Homeodomain-like_sf"/>
</dbReference>
<proteinExistence type="predicted"/>
<dbReference type="GO" id="GO:0005829">
    <property type="term" value="C:cytosol"/>
    <property type="evidence" value="ECO:0007669"/>
    <property type="project" value="TreeGrafter"/>
</dbReference>
<dbReference type="OrthoDB" id="5582699at2"/>
<evidence type="ECO:0000256" key="1">
    <source>
        <dbReference type="ARBA" id="ARBA00023015"/>
    </source>
</evidence>
<dbReference type="GO" id="GO:0000976">
    <property type="term" value="F:transcription cis-regulatory region binding"/>
    <property type="evidence" value="ECO:0007669"/>
    <property type="project" value="TreeGrafter"/>
</dbReference>
<dbReference type="InterPro" id="IPR018060">
    <property type="entry name" value="HTH_AraC"/>
</dbReference>
<accession>A0A1M6UH98</accession>
<keyword evidence="2 6" id="KW-0238">DNA-binding</keyword>
<dbReference type="EMBL" id="FOKU01000013">
    <property type="protein sequence ID" value="SFC56260.1"/>
    <property type="molecule type" value="Genomic_DNA"/>
</dbReference>